<evidence type="ECO:0000313" key="25">
    <source>
        <dbReference type="Proteomes" id="UP000234639"/>
    </source>
</evidence>
<gene>
    <name evidence="24" type="ORF">CYJ41_06640</name>
</gene>
<dbReference type="Gene3D" id="6.10.280.130">
    <property type="match status" value="1"/>
</dbReference>
<feature type="binding site" description="axial binding residue" evidence="20">
    <location>
        <position position="134"/>
    </location>
    <ligand>
        <name>heme c</name>
        <dbReference type="ChEBI" id="CHEBI:61717"/>
        <label>1</label>
    </ligand>
    <ligandPart>
        <name>Fe</name>
        <dbReference type="ChEBI" id="CHEBI:18248"/>
    </ligandPart>
</feature>
<evidence type="ECO:0000256" key="8">
    <source>
        <dbReference type="ARBA" id="ARBA00022660"/>
    </source>
</evidence>
<dbReference type="Proteomes" id="UP000234639">
    <property type="component" value="Unassembled WGS sequence"/>
</dbReference>
<comment type="cofactor">
    <cofactor evidence="21">
        <name>heme c</name>
        <dbReference type="ChEBI" id="CHEBI:61717"/>
    </cofactor>
    <text evidence="21">Binds 2 heme C groups per subunit.</text>
</comment>
<evidence type="ECO:0000256" key="21">
    <source>
        <dbReference type="PIRSR" id="PIRSR000006-2"/>
    </source>
</evidence>
<dbReference type="EMBL" id="PKHU01000006">
    <property type="protein sequence ID" value="PKZ28776.1"/>
    <property type="molecule type" value="Genomic_DNA"/>
</dbReference>
<keyword evidence="13" id="KW-0249">Electron transport</keyword>
<keyword evidence="9 22" id="KW-0812">Transmembrane</keyword>
<dbReference type="PANTHER" id="PTHR33751">
    <property type="entry name" value="CBB3-TYPE CYTOCHROME C OXIDASE SUBUNIT FIXP"/>
    <property type="match status" value="1"/>
</dbReference>
<name>A0A2I1N8T1_9BACT</name>
<dbReference type="PIRSF" id="PIRSF000006">
    <property type="entry name" value="Cbb3-Cox_fixP"/>
    <property type="match status" value="1"/>
</dbReference>
<dbReference type="GO" id="GO:0046872">
    <property type="term" value="F:metal ion binding"/>
    <property type="evidence" value="ECO:0007669"/>
    <property type="project" value="UniProtKB-KW"/>
</dbReference>
<keyword evidence="7 21" id="KW-0349">Heme</keyword>
<dbReference type="Pfam" id="PF13442">
    <property type="entry name" value="Cytochrome_CBB3"/>
    <property type="match status" value="1"/>
</dbReference>
<keyword evidence="4" id="KW-0813">Transport</keyword>
<feature type="binding site" description="axial binding residue" evidence="20">
    <location>
        <position position="260"/>
    </location>
    <ligand>
        <name>heme c</name>
        <dbReference type="ChEBI" id="CHEBI:61717"/>
        <label>1</label>
    </ligand>
    <ligandPart>
        <name>Fe</name>
        <dbReference type="ChEBI" id="CHEBI:18248"/>
    </ligandPart>
</feature>
<dbReference type="GO" id="GO:1902600">
    <property type="term" value="P:proton transmembrane transport"/>
    <property type="evidence" value="ECO:0007669"/>
    <property type="project" value="UniProtKB-KW"/>
</dbReference>
<evidence type="ECO:0000256" key="13">
    <source>
        <dbReference type="ARBA" id="ARBA00022982"/>
    </source>
</evidence>
<keyword evidence="14 22" id="KW-1133">Transmembrane helix</keyword>
<keyword evidence="11" id="KW-0677">Repeat</keyword>
<dbReference type="GO" id="GO:0006119">
    <property type="term" value="P:oxidative phosphorylation"/>
    <property type="evidence" value="ECO:0007669"/>
    <property type="project" value="UniProtKB-UniPathway"/>
</dbReference>
<keyword evidence="8" id="KW-0679">Respiratory chain</keyword>
<comment type="subcellular location">
    <subcellularLocation>
        <location evidence="1">Cell inner membrane</location>
    </subcellularLocation>
</comment>
<feature type="binding site" description="axial binding residue" evidence="20">
    <location>
        <position position="175"/>
    </location>
    <ligand>
        <name>heme c</name>
        <dbReference type="ChEBI" id="CHEBI:61717"/>
        <label>2</label>
    </ligand>
    <ligandPart>
        <name>Fe</name>
        <dbReference type="ChEBI" id="CHEBI:18248"/>
    </ligandPart>
</feature>
<dbReference type="AlphaFoldDB" id="A0A2I1N8T1"/>
<dbReference type="GO" id="GO:0020037">
    <property type="term" value="F:heme binding"/>
    <property type="evidence" value="ECO:0007669"/>
    <property type="project" value="InterPro"/>
</dbReference>
<dbReference type="UniPathway" id="UPA00705"/>
<dbReference type="InterPro" id="IPR036909">
    <property type="entry name" value="Cyt_c-like_dom_sf"/>
</dbReference>
<feature type="binding site" description="covalent" evidence="21">
    <location>
        <position position="130"/>
    </location>
    <ligand>
        <name>heme c</name>
        <dbReference type="ChEBI" id="CHEBI:61717"/>
        <label>1</label>
    </ligand>
</feature>
<keyword evidence="12" id="KW-0375">Hydrogen ion transport</keyword>
<evidence type="ECO:0000256" key="2">
    <source>
        <dbReference type="ARBA" id="ARBA00004673"/>
    </source>
</evidence>
<keyword evidence="18 22" id="KW-0472">Membrane</keyword>
<comment type="caution">
    <text evidence="24">The sequence shown here is derived from an EMBL/GenBank/DDBJ whole genome shotgun (WGS) entry which is preliminary data.</text>
</comment>
<evidence type="ECO:0000256" key="20">
    <source>
        <dbReference type="PIRSR" id="PIRSR000006-1"/>
    </source>
</evidence>
<evidence type="ECO:0000256" key="18">
    <source>
        <dbReference type="ARBA" id="ARBA00023136"/>
    </source>
</evidence>
<evidence type="ECO:0000256" key="15">
    <source>
        <dbReference type="ARBA" id="ARBA00023002"/>
    </source>
</evidence>
<accession>A0A2I1N8T1</accession>
<comment type="similarity">
    <text evidence="3">Belongs to the CcoP / FixP family.</text>
</comment>
<dbReference type="PROSITE" id="PS51007">
    <property type="entry name" value="CYTC"/>
    <property type="match status" value="1"/>
</dbReference>
<dbReference type="GO" id="GO:0016491">
    <property type="term" value="F:oxidoreductase activity"/>
    <property type="evidence" value="ECO:0007669"/>
    <property type="project" value="UniProtKB-KW"/>
</dbReference>
<feature type="binding site" description="covalent" evidence="21">
    <location>
        <position position="221"/>
    </location>
    <ligand>
        <name>heme c</name>
        <dbReference type="ChEBI" id="CHEBI:61717"/>
        <label>2</label>
    </ligand>
</feature>
<dbReference type="Pfam" id="PF14715">
    <property type="entry name" value="FixP_N"/>
    <property type="match status" value="1"/>
</dbReference>
<evidence type="ECO:0000256" key="1">
    <source>
        <dbReference type="ARBA" id="ARBA00004533"/>
    </source>
</evidence>
<evidence type="ECO:0000256" key="4">
    <source>
        <dbReference type="ARBA" id="ARBA00022448"/>
    </source>
</evidence>
<dbReference type="InterPro" id="IPR009056">
    <property type="entry name" value="Cyt_c-like_dom"/>
</dbReference>
<protein>
    <recommendedName>
        <fullName evidence="19">Cytochrome c oxidase subunit III</fullName>
    </recommendedName>
</protein>
<keyword evidence="15" id="KW-0560">Oxidoreductase</keyword>
<organism evidence="24 25">
    <name type="scientific">Campylobacter ureolyticus</name>
    <dbReference type="NCBI Taxonomy" id="827"/>
    <lineage>
        <taxon>Bacteria</taxon>
        <taxon>Pseudomonadati</taxon>
        <taxon>Campylobacterota</taxon>
        <taxon>Epsilonproteobacteria</taxon>
        <taxon>Campylobacterales</taxon>
        <taxon>Campylobacteraceae</taxon>
        <taxon>Campylobacter</taxon>
    </lineage>
</organism>
<evidence type="ECO:0000256" key="5">
    <source>
        <dbReference type="ARBA" id="ARBA00022475"/>
    </source>
</evidence>
<evidence type="ECO:0000256" key="10">
    <source>
        <dbReference type="ARBA" id="ARBA00022723"/>
    </source>
</evidence>
<evidence type="ECO:0000259" key="23">
    <source>
        <dbReference type="PROSITE" id="PS51007"/>
    </source>
</evidence>
<evidence type="ECO:0000256" key="3">
    <source>
        <dbReference type="ARBA" id="ARBA00006113"/>
    </source>
</evidence>
<evidence type="ECO:0000256" key="22">
    <source>
        <dbReference type="SAM" id="Phobius"/>
    </source>
</evidence>
<dbReference type="InterPro" id="IPR050597">
    <property type="entry name" value="Cytochrome_c_Oxidase_Subunit"/>
</dbReference>
<feature type="binding site" description="covalent" evidence="21">
    <location>
        <position position="218"/>
    </location>
    <ligand>
        <name>heme c</name>
        <dbReference type="ChEBI" id="CHEBI:61717"/>
        <label>2</label>
    </ligand>
</feature>
<feature type="binding site" description="axial binding residue" evidence="20">
    <location>
        <position position="222"/>
    </location>
    <ligand>
        <name>heme c</name>
        <dbReference type="ChEBI" id="CHEBI:61717"/>
        <label>2</label>
    </ligand>
    <ligandPart>
        <name>Fe</name>
        <dbReference type="ChEBI" id="CHEBI:18248"/>
    </ligandPart>
</feature>
<feature type="transmembrane region" description="Helical" evidence="22">
    <location>
        <begin position="63"/>
        <end position="82"/>
    </location>
</feature>
<dbReference type="GO" id="GO:0009055">
    <property type="term" value="F:electron transfer activity"/>
    <property type="evidence" value="ECO:0007669"/>
    <property type="project" value="InterPro"/>
</dbReference>
<keyword evidence="16 20" id="KW-0408">Iron</keyword>
<evidence type="ECO:0000256" key="7">
    <source>
        <dbReference type="ARBA" id="ARBA00022617"/>
    </source>
</evidence>
<proteinExistence type="inferred from homology"/>
<feature type="domain" description="Cytochrome c" evidence="23">
    <location>
        <begin position="117"/>
        <end position="284"/>
    </location>
</feature>
<dbReference type="Gene3D" id="1.10.760.10">
    <property type="entry name" value="Cytochrome c-like domain"/>
    <property type="match status" value="2"/>
</dbReference>
<evidence type="ECO:0000256" key="14">
    <source>
        <dbReference type="ARBA" id="ARBA00022989"/>
    </source>
</evidence>
<keyword evidence="5" id="KW-1003">Cell membrane</keyword>
<dbReference type="InterPro" id="IPR032858">
    <property type="entry name" value="CcoP_N"/>
</dbReference>
<feature type="binding site" description="covalent" evidence="21">
    <location>
        <position position="133"/>
    </location>
    <ligand>
        <name>heme c</name>
        <dbReference type="ChEBI" id="CHEBI:61717"/>
        <label>1</label>
    </ligand>
</feature>
<evidence type="ECO:0000313" key="24">
    <source>
        <dbReference type="EMBL" id="PKZ28776.1"/>
    </source>
</evidence>
<sequence>MKWFNLEDNVNLLSIIAAIVLVVATIAVVGLYVRKMKTEKSSGELKEGVEYDGIKEYKNPLPIGWAVTYILMLVWAIWYFLFGYPLNSYSQIGAYNEEVKAYNQKFEQTFASPDKDTLLVMGKGIFLVECSACHGITGNGMNGKATDLSIWGSEAGILEAIKMGSKGLDYPLGEMNADNVTGNDAISVAAFMAKDISAIKSTKNPNYADQGRENWMVCAACHGEDGKGMDGMSPDLTKYGSADFVVDVLNRGKQGFIGKMPAFNDGRLTDIQKRAVGEYVISLSKEN</sequence>
<dbReference type="GO" id="GO:0005886">
    <property type="term" value="C:plasma membrane"/>
    <property type="evidence" value="ECO:0007669"/>
    <property type="project" value="UniProtKB-SubCell"/>
</dbReference>
<evidence type="ECO:0000256" key="11">
    <source>
        <dbReference type="ARBA" id="ARBA00022737"/>
    </source>
</evidence>
<evidence type="ECO:0000256" key="6">
    <source>
        <dbReference type="ARBA" id="ARBA00022519"/>
    </source>
</evidence>
<dbReference type="InterPro" id="IPR038414">
    <property type="entry name" value="CcoP_N_sf"/>
</dbReference>
<comment type="pathway">
    <text evidence="2">Energy metabolism; oxidative phosphorylation.</text>
</comment>
<feature type="transmembrane region" description="Helical" evidence="22">
    <location>
        <begin position="12"/>
        <end position="33"/>
    </location>
</feature>
<keyword evidence="6" id="KW-0997">Cell inner membrane</keyword>
<evidence type="ECO:0000256" key="17">
    <source>
        <dbReference type="ARBA" id="ARBA00023065"/>
    </source>
</evidence>
<evidence type="ECO:0000256" key="16">
    <source>
        <dbReference type="ARBA" id="ARBA00023004"/>
    </source>
</evidence>
<reference evidence="24 25" key="1">
    <citation type="submission" date="2017-12" db="EMBL/GenBank/DDBJ databases">
        <title>Phylogenetic diversity of female urinary microbiome.</title>
        <authorList>
            <person name="Thomas-White K."/>
            <person name="Wolfe A.J."/>
        </authorList>
    </citation>
    <scope>NUCLEOTIDE SEQUENCE [LARGE SCALE GENOMIC DNA]</scope>
    <source>
        <strain evidence="24 25">UMB0112</strain>
    </source>
</reference>
<evidence type="ECO:0000256" key="19">
    <source>
        <dbReference type="ARBA" id="ARBA00029635"/>
    </source>
</evidence>
<evidence type="ECO:0000256" key="12">
    <source>
        <dbReference type="ARBA" id="ARBA00022781"/>
    </source>
</evidence>
<dbReference type="SUPFAM" id="SSF46626">
    <property type="entry name" value="Cytochrome c"/>
    <property type="match status" value="2"/>
</dbReference>
<keyword evidence="17" id="KW-0406">Ion transport</keyword>
<keyword evidence="10 20" id="KW-0479">Metal-binding</keyword>
<evidence type="ECO:0000256" key="9">
    <source>
        <dbReference type="ARBA" id="ARBA00022692"/>
    </source>
</evidence>
<dbReference type="PANTHER" id="PTHR33751:SF1">
    <property type="entry name" value="CBB3-TYPE CYTOCHROME C OXIDASE SUBUNIT FIXP"/>
    <property type="match status" value="1"/>
</dbReference>
<dbReference type="RefSeq" id="WP_101637480.1">
    <property type="nucleotide sequence ID" value="NZ_BQNW01000001.1"/>
</dbReference>
<dbReference type="InterPro" id="IPR004678">
    <property type="entry name" value="Cyt_c_oxidase_cbb3_su3"/>
</dbReference>